<evidence type="ECO:0000256" key="1">
    <source>
        <dbReference type="SAM" id="MobiDB-lite"/>
    </source>
</evidence>
<evidence type="ECO:0000313" key="3">
    <source>
        <dbReference type="Proteomes" id="UP001500842"/>
    </source>
</evidence>
<accession>A0ABN2BIY3</accession>
<dbReference type="RefSeq" id="WP_344113750.1">
    <property type="nucleotide sequence ID" value="NZ_BAAAOR010000038.1"/>
</dbReference>
<dbReference type="Proteomes" id="UP001500842">
    <property type="component" value="Unassembled WGS sequence"/>
</dbReference>
<feature type="region of interest" description="Disordered" evidence="1">
    <location>
        <begin position="64"/>
        <end position="85"/>
    </location>
</feature>
<gene>
    <name evidence="2" type="ORF">GCM10009788_49650</name>
</gene>
<comment type="caution">
    <text evidence="2">The sequence shown here is derived from an EMBL/GenBank/DDBJ whole genome shotgun (WGS) entry which is preliminary data.</text>
</comment>
<name>A0ABN2BIY3_9ACTN</name>
<dbReference type="EMBL" id="BAAAOR010000038">
    <property type="protein sequence ID" value="GAA1540968.1"/>
    <property type="molecule type" value="Genomic_DNA"/>
</dbReference>
<evidence type="ECO:0000313" key="2">
    <source>
        <dbReference type="EMBL" id="GAA1540968.1"/>
    </source>
</evidence>
<sequence>MFDLRVFLLAAVVASPAAVRALQGELTLDEALTRLLVVMVAATAAALLVRALWPLLAGPAPEALESAPDLPDEARDLEGLSPQPE</sequence>
<organism evidence="2 3">
    <name type="scientific">Nocardioides humi</name>
    <dbReference type="NCBI Taxonomy" id="449461"/>
    <lineage>
        <taxon>Bacteria</taxon>
        <taxon>Bacillati</taxon>
        <taxon>Actinomycetota</taxon>
        <taxon>Actinomycetes</taxon>
        <taxon>Propionibacteriales</taxon>
        <taxon>Nocardioidaceae</taxon>
        <taxon>Nocardioides</taxon>
    </lineage>
</organism>
<proteinExistence type="predicted"/>
<reference evidence="2 3" key="1">
    <citation type="journal article" date="2019" name="Int. J. Syst. Evol. Microbiol.">
        <title>The Global Catalogue of Microorganisms (GCM) 10K type strain sequencing project: providing services to taxonomists for standard genome sequencing and annotation.</title>
        <authorList>
            <consortium name="The Broad Institute Genomics Platform"/>
            <consortium name="The Broad Institute Genome Sequencing Center for Infectious Disease"/>
            <person name="Wu L."/>
            <person name="Ma J."/>
        </authorList>
    </citation>
    <scope>NUCLEOTIDE SEQUENCE [LARGE SCALE GENOMIC DNA]</scope>
    <source>
        <strain evidence="2 3">JCM 14942</strain>
    </source>
</reference>
<protein>
    <submittedName>
        <fullName evidence="2">Uncharacterized protein</fullName>
    </submittedName>
</protein>
<keyword evidence="3" id="KW-1185">Reference proteome</keyword>